<protein>
    <submittedName>
        <fullName evidence="1">Uncharacterized protein</fullName>
    </submittedName>
</protein>
<accession>A0A7Z0EQB4</accession>
<dbReference type="EMBL" id="JACCFS010000001">
    <property type="protein sequence ID" value="NYJ36305.1"/>
    <property type="molecule type" value="Genomic_DNA"/>
</dbReference>
<comment type="caution">
    <text evidence="1">The sequence shown here is derived from an EMBL/GenBank/DDBJ whole genome shotgun (WGS) entry which is preliminary data.</text>
</comment>
<keyword evidence="2" id="KW-1185">Reference proteome</keyword>
<evidence type="ECO:0000313" key="2">
    <source>
        <dbReference type="Proteomes" id="UP000572051"/>
    </source>
</evidence>
<proteinExistence type="predicted"/>
<organism evidence="1 2">
    <name type="scientific">Nocardiopsis aegyptia</name>
    <dbReference type="NCBI Taxonomy" id="220378"/>
    <lineage>
        <taxon>Bacteria</taxon>
        <taxon>Bacillati</taxon>
        <taxon>Actinomycetota</taxon>
        <taxon>Actinomycetes</taxon>
        <taxon>Streptosporangiales</taxon>
        <taxon>Nocardiopsidaceae</taxon>
        <taxon>Nocardiopsis</taxon>
    </lineage>
</organism>
<dbReference type="AlphaFoldDB" id="A0A7Z0EQB4"/>
<sequence>MRRTALAAVAALRESAVRLLGAQAAEPRSRQ</sequence>
<gene>
    <name evidence="1" type="ORF">HNR10_004186</name>
</gene>
<name>A0A7Z0EQB4_9ACTN</name>
<reference evidence="1 2" key="1">
    <citation type="submission" date="2020-07" db="EMBL/GenBank/DDBJ databases">
        <title>Sequencing the genomes of 1000 actinobacteria strains.</title>
        <authorList>
            <person name="Klenk H.-P."/>
        </authorList>
    </citation>
    <scope>NUCLEOTIDE SEQUENCE [LARGE SCALE GENOMIC DNA]</scope>
    <source>
        <strain evidence="1 2">DSM 44442</strain>
    </source>
</reference>
<dbReference type="Proteomes" id="UP000572051">
    <property type="component" value="Unassembled WGS sequence"/>
</dbReference>
<evidence type="ECO:0000313" key="1">
    <source>
        <dbReference type="EMBL" id="NYJ36305.1"/>
    </source>
</evidence>